<sequence>MEKYDVKKALKPLYTATARDFTLVDVPPAQYLAVDGHGNPNTAASYVQAVEALYAVSYSVKFHSKKELGRDYVVAPLEGLWSAEDTGAFTAGDKDSWDWTMMLGVPEWITAETVAAVAGQVAAKKDVPALPLVRVETLSEGLCVQILHIGPYSGEGPVLAKLHGEFMPANSLDFNGRHHEIYLSDPRRAAPEKLKTILRQPVKPAVGVAAPVGGAAVFGTAKE</sequence>
<feature type="domain" description="GyrI-like small molecule binding" evidence="1">
    <location>
        <begin position="21"/>
        <end position="202"/>
    </location>
</feature>
<dbReference type="PIRSF" id="PIRSF031644">
    <property type="entry name" value="UCP031644"/>
    <property type="match status" value="1"/>
</dbReference>
<name>A0ABS4Z2U4_9MICC</name>
<dbReference type="RefSeq" id="WP_209683803.1">
    <property type="nucleotide sequence ID" value="NZ_JAGIOI010000001.1"/>
</dbReference>
<evidence type="ECO:0000313" key="2">
    <source>
        <dbReference type="EMBL" id="MBP2415017.1"/>
    </source>
</evidence>
<accession>A0ABS4Z2U4</accession>
<proteinExistence type="predicted"/>
<dbReference type="InterPro" id="IPR011256">
    <property type="entry name" value="Reg_factor_effector_dom_sf"/>
</dbReference>
<organism evidence="2 3">
    <name type="scientific">Arthrobacter stackebrandtii</name>
    <dbReference type="NCBI Taxonomy" id="272161"/>
    <lineage>
        <taxon>Bacteria</taxon>
        <taxon>Bacillati</taxon>
        <taxon>Actinomycetota</taxon>
        <taxon>Actinomycetes</taxon>
        <taxon>Micrococcales</taxon>
        <taxon>Micrococcaceae</taxon>
        <taxon>Arthrobacter</taxon>
    </lineage>
</organism>
<dbReference type="InterPro" id="IPR008319">
    <property type="entry name" value="GyrI-like_CCH_Lin2189-like"/>
</dbReference>
<keyword evidence="3" id="KW-1185">Reference proteome</keyword>
<protein>
    <recommendedName>
        <fullName evidence="1">GyrI-like small molecule binding domain-containing protein</fullName>
    </recommendedName>
</protein>
<dbReference type="Proteomes" id="UP000711614">
    <property type="component" value="Unassembled WGS sequence"/>
</dbReference>
<gene>
    <name evidence="2" type="ORF">JOF48_003816</name>
</gene>
<dbReference type="Gene3D" id="3.20.80.10">
    <property type="entry name" value="Regulatory factor, effector binding domain"/>
    <property type="match status" value="1"/>
</dbReference>
<comment type="caution">
    <text evidence="2">The sequence shown here is derived from an EMBL/GenBank/DDBJ whole genome shotgun (WGS) entry which is preliminary data.</text>
</comment>
<dbReference type="Pfam" id="PF06445">
    <property type="entry name" value="GyrI-like"/>
    <property type="match status" value="1"/>
</dbReference>
<evidence type="ECO:0000313" key="3">
    <source>
        <dbReference type="Proteomes" id="UP000711614"/>
    </source>
</evidence>
<dbReference type="SUPFAM" id="SSF55136">
    <property type="entry name" value="Probable bacterial effector-binding domain"/>
    <property type="match status" value="1"/>
</dbReference>
<reference evidence="2 3" key="1">
    <citation type="submission" date="2021-03" db="EMBL/GenBank/DDBJ databases">
        <title>Sequencing the genomes of 1000 actinobacteria strains.</title>
        <authorList>
            <person name="Klenk H.-P."/>
        </authorList>
    </citation>
    <scope>NUCLEOTIDE SEQUENCE [LARGE SCALE GENOMIC DNA]</scope>
    <source>
        <strain evidence="2 3">DSM 16005</strain>
    </source>
</reference>
<dbReference type="InterPro" id="IPR029442">
    <property type="entry name" value="GyrI-like"/>
</dbReference>
<dbReference type="EMBL" id="JAGIOI010000001">
    <property type="protein sequence ID" value="MBP2415017.1"/>
    <property type="molecule type" value="Genomic_DNA"/>
</dbReference>
<evidence type="ECO:0000259" key="1">
    <source>
        <dbReference type="Pfam" id="PF06445"/>
    </source>
</evidence>